<protein>
    <submittedName>
        <fullName evidence="2">Uncharacterized protein</fullName>
    </submittedName>
</protein>
<dbReference type="AlphaFoldDB" id="A0A9I9E003"/>
<organism evidence="2">
    <name type="scientific">Cucumis melo</name>
    <name type="common">Muskmelon</name>
    <dbReference type="NCBI Taxonomy" id="3656"/>
    <lineage>
        <taxon>Eukaryota</taxon>
        <taxon>Viridiplantae</taxon>
        <taxon>Streptophyta</taxon>
        <taxon>Embryophyta</taxon>
        <taxon>Tracheophyta</taxon>
        <taxon>Spermatophyta</taxon>
        <taxon>Magnoliopsida</taxon>
        <taxon>eudicotyledons</taxon>
        <taxon>Gunneridae</taxon>
        <taxon>Pentapetalae</taxon>
        <taxon>rosids</taxon>
        <taxon>fabids</taxon>
        <taxon>Cucurbitales</taxon>
        <taxon>Cucurbitaceae</taxon>
        <taxon>Benincaseae</taxon>
        <taxon>Cucumis</taxon>
    </lineage>
</organism>
<feature type="region of interest" description="Disordered" evidence="1">
    <location>
        <begin position="1"/>
        <end position="38"/>
    </location>
</feature>
<reference evidence="2" key="1">
    <citation type="submission" date="2023-03" db="UniProtKB">
        <authorList>
            <consortium name="EnsemblPlants"/>
        </authorList>
    </citation>
    <scope>IDENTIFICATION</scope>
</reference>
<evidence type="ECO:0000256" key="1">
    <source>
        <dbReference type="SAM" id="MobiDB-lite"/>
    </source>
</evidence>
<name>A0A9I9E003_CUCME</name>
<evidence type="ECO:0000313" key="2">
    <source>
        <dbReference type="EnsemblPlants" id="MELO3C026253.2.1"/>
    </source>
</evidence>
<dbReference type="Gramene" id="MELO3C026253.2.1">
    <property type="protein sequence ID" value="MELO3C026253.2.1"/>
    <property type="gene ID" value="MELO3C026253.2"/>
</dbReference>
<sequence length="74" mass="7935">MGKAAAVQMIRPLTPEGNRNANQGIPTRRFKQKKKKKKVEITRLVNGGHVAGGVTATVCGGTAIEILGIVRLRE</sequence>
<dbReference type="EnsemblPlants" id="MELO3C026253.2.1">
    <property type="protein sequence ID" value="MELO3C026253.2.1"/>
    <property type="gene ID" value="MELO3C026253.2"/>
</dbReference>
<proteinExistence type="predicted"/>
<feature type="compositionally biased region" description="Basic residues" evidence="1">
    <location>
        <begin position="28"/>
        <end position="38"/>
    </location>
</feature>
<accession>A0A9I9E003</accession>